<dbReference type="Proteomes" id="UP001057348">
    <property type="component" value="Chromosome"/>
</dbReference>
<organism evidence="1 2">
    <name type="scientific">Bacillus vallismortis</name>
    <dbReference type="NCBI Taxonomy" id="72361"/>
    <lineage>
        <taxon>Bacteria</taxon>
        <taxon>Bacillati</taxon>
        <taxon>Bacillota</taxon>
        <taxon>Bacilli</taxon>
        <taxon>Bacillales</taxon>
        <taxon>Bacillaceae</taxon>
        <taxon>Bacillus</taxon>
    </lineage>
</organism>
<reference evidence="1" key="1">
    <citation type="submission" date="2022-02" db="EMBL/GenBank/DDBJ databases">
        <title>Draft Genome Sequence of Bacillus vallismortis Strain BL01, Isolated from Artemisia lerchiana Web. Roots.</title>
        <authorList>
            <person name="Chebotar V.K."/>
            <person name="Gancheva M.S."/>
            <person name="Chizhevskaya E.P."/>
            <person name="Komarova O.V."/>
            <person name="Baganova M.E."/>
            <person name="Zaplatkin A.N."/>
            <person name="Pishchik V.N."/>
        </authorList>
    </citation>
    <scope>NUCLEOTIDE SEQUENCE</scope>
    <source>
        <strain evidence="1">BL01</strain>
    </source>
</reference>
<sequence length="122" mass="13722">MVSKLEIDSLVERLKSDASDHKGEDAHSWGLYGYLKQLLEDNVLSHPAAIGSAKRAVTEDINSLSDAQLKALALDMLNNDLYMDKCPNEWCGEEIAWGDMSIALWEGQCYHCVNQQEKVEHE</sequence>
<protein>
    <submittedName>
        <fullName evidence="1">Uncharacterized protein</fullName>
    </submittedName>
</protein>
<dbReference type="EMBL" id="CP092751">
    <property type="protein sequence ID" value="USP95496.1"/>
    <property type="molecule type" value="Genomic_DNA"/>
</dbReference>
<gene>
    <name evidence="1" type="ORF">MKF32_20305</name>
</gene>
<proteinExistence type="predicted"/>
<accession>A0ABY4XZY8</accession>
<evidence type="ECO:0000313" key="2">
    <source>
        <dbReference type="Proteomes" id="UP001057348"/>
    </source>
</evidence>
<dbReference type="RefSeq" id="WP_253268739.1">
    <property type="nucleotide sequence ID" value="NZ_CP092751.1"/>
</dbReference>
<evidence type="ECO:0000313" key="1">
    <source>
        <dbReference type="EMBL" id="USP95496.1"/>
    </source>
</evidence>
<name>A0ABY4XZY8_BACVA</name>
<keyword evidence="2" id="KW-1185">Reference proteome</keyword>